<dbReference type="InterPro" id="IPR003171">
    <property type="entry name" value="Mehydrof_redctse-like"/>
</dbReference>
<keyword evidence="11" id="KW-1185">Reference proteome</keyword>
<keyword evidence="5 9" id="KW-0274">FAD</keyword>
<evidence type="ECO:0000256" key="3">
    <source>
        <dbReference type="ARBA" id="ARBA00006743"/>
    </source>
</evidence>
<dbReference type="PANTHER" id="PTHR45754">
    <property type="entry name" value="METHYLENETETRAHYDROFOLATE REDUCTASE"/>
    <property type="match status" value="1"/>
</dbReference>
<dbReference type="EMBL" id="QNTQ01000001">
    <property type="protein sequence ID" value="RBI87445.1"/>
    <property type="molecule type" value="Genomic_DNA"/>
</dbReference>
<dbReference type="RefSeq" id="WP_113287469.1">
    <property type="nucleotide sequence ID" value="NZ_QNTQ01000001.1"/>
</dbReference>
<evidence type="ECO:0000256" key="2">
    <source>
        <dbReference type="ARBA" id="ARBA00004777"/>
    </source>
</evidence>
<evidence type="ECO:0000256" key="5">
    <source>
        <dbReference type="ARBA" id="ARBA00022827"/>
    </source>
</evidence>
<comment type="catalytic activity">
    <reaction evidence="8">
        <text>(6S)-5-methyl-5,6,7,8-tetrahydrofolate + NAD(+) = (6R)-5,10-methylene-5,6,7,8-tetrahydrofolate + NADH + H(+)</text>
        <dbReference type="Rhea" id="RHEA:19821"/>
        <dbReference type="ChEBI" id="CHEBI:15378"/>
        <dbReference type="ChEBI" id="CHEBI:15636"/>
        <dbReference type="ChEBI" id="CHEBI:18608"/>
        <dbReference type="ChEBI" id="CHEBI:57540"/>
        <dbReference type="ChEBI" id="CHEBI:57945"/>
        <dbReference type="EC" id="1.5.1.54"/>
    </reaction>
    <physiologicalReaction direction="right-to-left" evidence="8">
        <dbReference type="Rhea" id="RHEA:19823"/>
    </physiologicalReaction>
</comment>
<proteinExistence type="inferred from homology"/>
<dbReference type="AlphaFoldDB" id="A0A365UDB2"/>
<dbReference type="GO" id="GO:0035999">
    <property type="term" value="P:tetrahydrofolate interconversion"/>
    <property type="evidence" value="ECO:0007669"/>
    <property type="project" value="UniProtKB-UniPathway"/>
</dbReference>
<dbReference type="GO" id="GO:0009086">
    <property type="term" value="P:methionine biosynthetic process"/>
    <property type="evidence" value="ECO:0007669"/>
    <property type="project" value="TreeGrafter"/>
</dbReference>
<dbReference type="SUPFAM" id="SSF51730">
    <property type="entry name" value="FAD-linked oxidoreductase"/>
    <property type="match status" value="1"/>
</dbReference>
<comment type="pathway">
    <text evidence="7">Amino-acid biosynthesis; L-methionine biosynthesis via de novo pathway.</text>
</comment>
<dbReference type="Gene3D" id="3.20.20.220">
    <property type="match status" value="1"/>
</dbReference>
<evidence type="ECO:0000256" key="6">
    <source>
        <dbReference type="ARBA" id="ARBA00023002"/>
    </source>
</evidence>
<dbReference type="GO" id="GO:0106312">
    <property type="term" value="F:methylenetetrahydrofolate reductase (NADH) activity"/>
    <property type="evidence" value="ECO:0007669"/>
    <property type="project" value="UniProtKB-EC"/>
</dbReference>
<comment type="caution">
    <text evidence="10">The sequence shown here is derived from an EMBL/GenBank/DDBJ whole genome shotgun (WGS) entry which is preliminary data.</text>
</comment>
<comment type="similarity">
    <text evidence="3 9">Belongs to the methylenetetrahydrofolate reductase family.</text>
</comment>
<evidence type="ECO:0000256" key="8">
    <source>
        <dbReference type="ARBA" id="ARBA00048628"/>
    </source>
</evidence>
<dbReference type="OrthoDB" id="9812555at2"/>
<name>A0A365UDB2_9RHOB</name>
<accession>A0A365UDB2</accession>
<keyword evidence="6 9" id="KW-0560">Oxidoreductase</keyword>
<dbReference type="InterPro" id="IPR029041">
    <property type="entry name" value="FAD-linked_oxidoreductase-like"/>
</dbReference>
<reference evidence="10 11" key="1">
    <citation type="submission" date="2018-07" db="EMBL/GenBank/DDBJ databases">
        <title>Rhodosalinus sp. strain E84T genomic sequence and assembly.</title>
        <authorList>
            <person name="Liu Z.-W."/>
            <person name="Lu D.-C."/>
        </authorList>
    </citation>
    <scope>NUCLEOTIDE SEQUENCE [LARGE SCALE GENOMIC DNA]</scope>
    <source>
        <strain evidence="10 11">E84</strain>
    </source>
</reference>
<comment type="cofactor">
    <cofactor evidence="1 9">
        <name>FAD</name>
        <dbReference type="ChEBI" id="CHEBI:57692"/>
    </cofactor>
</comment>
<comment type="pathway">
    <text evidence="2 9">One-carbon metabolism; tetrahydrofolate interconversion.</text>
</comment>
<evidence type="ECO:0000256" key="7">
    <source>
        <dbReference type="ARBA" id="ARBA00034478"/>
    </source>
</evidence>
<dbReference type="PANTHER" id="PTHR45754:SF3">
    <property type="entry name" value="METHYLENETETRAHYDROFOLATE REDUCTASE (NADPH)"/>
    <property type="match status" value="1"/>
</dbReference>
<evidence type="ECO:0000256" key="4">
    <source>
        <dbReference type="ARBA" id="ARBA00022630"/>
    </source>
</evidence>
<evidence type="ECO:0000313" key="11">
    <source>
        <dbReference type="Proteomes" id="UP000253370"/>
    </source>
</evidence>
<evidence type="ECO:0000256" key="1">
    <source>
        <dbReference type="ARBA" id="ARBA00001974"/>
    </source>
</evidence>
<dbReference type="Proteomes" id="UP000253370">
    <property type="component" value="Unassembled WGS sequence"/>
</dbReference>
<dbReference type="Pfam" id="PF02219">
    <property type="entry name" value="MTHFR"/>
    <property type="match status" value="1"/>
</dbReference>
<evidence type="ECO:0000313" key="10">
    <source>
        <dbReference type="EMBL" id="RBI87445.1"/>
    </source>
</evidence>
<evidence type="ECO:0000256" key="9">
    <source>
        <dbReference type="RuleBase" id="RU003862"/>
    </source>
</evidence>
<protein>
    <recommendedName>
        <fullName evidence="9">Methylenetetrahydrofolate reductase</fullName>
    </recommendedName>
</protein>
<gene>
    <name evidence="10" type="ORF">DRV85_00470</name>
</gene>
<dbReference type="CDD" id="cd00537">
    <property type="entry name" value="MTHFR"/>
    <property type="match status" value="1"/>
</dbReference>
<dbReference type="GO" id="GO:0071949">
    <property type="term" value="F:FAD binding"/>
    <property type="evidence" value="ECO:0007669"/>
    <property type="project" value="TreeGrafter"/>
</dbReference>
<dbReference type="UniPathway" id="UPA00193"/>
<sequence length="306" mass="33266">MRAETIPAAALVEQPTDALLRRLVESRGAVPLSFEFFPPRSEARRDALRETVDRLAPVASEGFSVTMGAGGTTRTGTHDTAVEVARRTGRPVMAHLTALGLSREEALEAADRLWRSGVRRVLALRGDRPRAVQGPLPPGFAHATDLVAALRARHDWTIAVAAYPEKHPEAGSLDEDIGHLKEKLDAGASVAFCQFVLDPAAYGRFLEACARRGIEAPIVPGLMPLDGWTRLRGFARANGTTVPDWLERLFRQGEETPELMPALAATATLEQARRLIAYGAPALHVYSMNRWPLPLALARLLGHSES</sequence>
<organism evidence="10 11">
    <name type="scientific">Rhodosalinus halophilus</name>
    <dbReference type="NCBI Taxonomy" id="2259333"/>
    <lineage>
        <taxon>Bacteria</taxon>
        <taxon>Pseudomonadati</taxon>
        <taxon>Pseudomonadota</taxon>
        <taxon>Alphaproteobacteria</taxon>
        <taxon>Rhodobacterales</taxon>
        <taxon>Paracoccaceae</taxon>
        <taxon>Rhodosalinus</taxon>
    </lineage>
</organism>
<keyword evidence="4 9" id="KW-0285">Flavoprotein</keyword>
<dbReference type="GO" id="GO:0005829">
    <property type="term" value="C:cytosol"/>
    <property type="evidence" value="ECO:0007669"/>
    <property type="project" value="TreeGrafter"/>
</dbReference>